<organism evidence="3 4">
    <name type="scientific">Corynebacterium epidermidicanis</name>
    <dbReference type="NCBI Taxonomy" id="1050174"/>
    <lineage>
        <taxon>Bacteria</taxon>
        <taxon>Bacillati</taxon>
        <taxon>Actinomycetota</taxon>
        <taxon>Actinomycetes</taxon>
        <taxon>Mycobacteriales</taxon>
        <taxon>Corynebacteriaceae</taxon>
        <taxon>Corynebacterium</taxon>
    </lineage>
</organism>
<keyword evidence="2" id="KW-1133">Transmembrane helix</keyword>
<evidence type="ECO:0000256" key="1">
    <source>
        <dbReference type="SAM" id="MobiDB-lite"/>
    </source>
</evidence>
<dbReference type="NCBIfam" id="TIGR03931">
    <property type="entry name" value="T7SS_Rv3446c"/>
    <property type="match status" value="1"/>
</dbReference>
<feature type="transmembrane region" description="Helical" evidence="2">
    <location>
        <begin position="112"/>
        <end position="132"/>
    </location>
</feature>
<dbReference type="STRING" id="1050174.CEPID_02215"/>
<dbReference type="EMBL" id="CP011541">
    <property type="protein sequence ID" value="AKK02324.1"/>
    <property type="molecule type" value="Genomic_DNA"/>
</dbReference>
<feature type="region of interest" description="Disordered" evidence="1">
    <location>
        <begin position="140"/>
        <end position="178"/>
    </location>
</feature>
<sequence length="314" mass="34029">MEKITITVLDTATVFDGPEHIYRYDLPGSGIVSGWALTAVSDQIKTIAGDHWPDIEVVISGEDPAVEMLTRTLLNKGLAAYPAEAIAQAEAPVEITRPTKGRNRTRSWRPSLFHAAIAVVIISVIGVSWWGLEAESTPQQKATSMPQSHDGLDSSQKSLSAVPAKPAENHGAAGAAGAAGKIVEHDRIRVQLPSDFTMAPREDGKLVAVGRDPNLRILIAVDPIYGVSPEAVRREVELMVSRDPALSPLASENLRGQTQTIDYHEDPGDGSNVRWVSWVEQEHQFSVGCHSRFEITVPHRATCRMAVDSVGLKN</sequence>
<dbReference type="InterPro" id="IPR023840">
    <property type="entry name" value="T7SS_Rv3446c"/>
</dbReference>
<dbReference type="Proteomes" id="UP000035368">
    <property type="component" value="Chromosome"/>
</dbReference>
<keyword evidence="4" id="KW-1185">Reference proteome</keyword>
<protein>
    <submittedName>
        <fullName evidence="3">Type VII secretion-associated protein</fullName>
    </submittedName>
</protein>
<keyword evidence="2" id="KW-0812">Transmembrane</keyword>
<evidence type="ECO:0000313" key="4">
    <source>
        <dbReference type="Proteomes" id="UP000035368"/>
    </source>
</evidence>
<keyword evidence="2" id="KW-0472">Membrane</keyword>
<name>A0A0G3GMF5_9CORY</name>
<dbReference type="OrthoDB" id="4428093at2"/>
<proteinExistence type="predicted"/>
<gene>
    <name evidence="3" type="ORF">CEPID_02215</name>
</gene>
<dbReference type="PATRIC" id="fig|1050174.4.peg.448"/>
<dbReference type="KEGG" id="cei:CEPID_02215"/>
<reference evidence="3 4" key="1">
    <citation type="submission" date="2015-05" db="EMBL/GenBank/DDBJ databases">
        <title>Complete genome sequence of Corynebacterium epidermidicanis DSM 45586, isolated from the skin of a dog suffering from pruritus.</title>
        <authorList>
            <person name="Ruckert C."/>
            <person name="Albersmeier A."/>
            <person name="Winkler A."/>
            <person name="Tauch A."/>
        </authorList>
    </citation>
    <scope>NUCLEOTIDE SEQUENCE [LARGE SCALE GENOMIC DNA]</scope>
    <source>
        <strain evidence="3 4">DSM 45586</strain>
    </source>
</reference>
<evidence type="ECO:0000256" key="2">
    <source>
        <dbReference type="SAM" id="Phobius"/>
    </source>
</evidence>
<dbReference type="AlphaFoldDB" id="A0A0G3GMF5"/>
<feature type="compositionally biased region" description="Polar residues" evidence="1">
    <location>
        <begin position="140"/>
        <end position="159"/>
    </location>
</feature>
<accession>A0A0G3GMF5</accession>
<dbReference type="RefSeq" id="WP_047239564.1">
    <property type="nucleotide sequence ID" value="NZ_CP011541.1"/>
</dbReference>
<evidence type="ECO:0000313" key="3">
    <source>
        <dbReference type="EMBL" id="AKK02324.1"/>
    </source>
</evidence>